<evidence type="ECO:0000256" key="1">
    <source>
        <dbReference type="SAM" id="Phobius"/>
    </source>
</evidence>
<proteinExistence type="predicted"/>
<dbReference type="AlphaFoldDB" id="A0A2N5N1W6"/>
<feature type="domain" description="Prepilin type IV endopeptidase peptidase" evidence="2">
    <location>
        <begin position="10"/>
        <end position="111"/>
    </location>
</feature>
<reference evidence="3 4" key="1">
    <citation type="submission" date="2017-05" db="EMBL/GenBank/DDBJ databases">
        <title>Functional genome analysis of Paenibacillus pasadenensis strain R16: insights on endophytic life style and antifungal activity.</title>
        <authorList>
            <person name="Passera A."/>
            <person name="Marcolungo L."/>
            <person name="Casati P."/>
            <person name="Brasca M."/>
            <person name="Quaglino F."/>
            <person name="Delledonne M."/>
        </authorList>
    </citation>
    <scope>NUCLEOTIDE SEQUENCE [LARGE SCALE GENOMIC DNA]</scope>
    <source>
        <strain evidence="3 4">R16</strain>
    </source>
</reference>
<dbReference type="Proteomes" id="UP000234789">
    <property type="component" value="Unassembled WGS sequence"/>
</dbReference>
<keyword evidence="1" id="KW-1133">Transmembrane helix</keyword>
<dbReference type="GO" id="GO:0016020">
    <property type="term" value="C:membrane"/>
    <property type="evidence" value="ECO:0007669"/>
    <property type="project" value="InterPro"/>
</dbReference>
<feature type="transmembrane region" description="Helical" evidence="1">
    <location>
        <begin position="46"/>
        <end position="71"/>
    </location>
</feature>
<dbReference type="InterPro" id="IPR000045">
    <property type="entry name" value="Prepilin_IV_endopep_pep"/>
</dbReference>
<gene>
    <name evidence="3" type="ORF">B8V81_2746</name>
</gene>
<dbReference type="Gene3D" id="1.20.120.1220">
    <property type="match status" value="1"/>
</dbReference>
<comment type="caution">
    <text evidence="3">The sequence shown here is derived from an EMBL/GenBank/DDBJ whole genome shotgun (WGS) entry which is preliminary data.</text>
</comment>
<feature type="transmembrane region" description="Helical" evidence="1">
    <location>
        <begin position="83"/>
        <end position="112"/>
    </location>
</feature>
<keyword evidence="1" id="KW-0472">Membrane</keyword>
<dbReference type="RefSeq" id="WP_052333532.1">
    <property type="nucleotide sequence ID" value="NZ_BIMM01000116.1"/>
</dbReference>
<keyword evidence="1" id="KW-0812">Transmembrane</keyword>
<name>A0A2N5N1W6_9BACL</name>
<sequence length="150" mass="15015">MSGWLYVPLGLLLAYSVATDLAVRKIYDHATIPALLYFVALHAVHPAGAGILAALGGAAGLLAAGLLVAFLSRGLFGGGDIKLLAAIGAALGALGGLAAMTAGFLAAGLLAWPLLLLRRLMPRRVSAAELPMAPFFAVGAGAVMLAAWAG</sequence>
<evidence type="ECO:0000313" key="4">
    <source>
        <dbReference type="Proteomes" id="UP000234789"/>
    </source>
</evidence>
<dbReference type="GO" id="GO:0004190">
    <property type="term" value="F:aspartic-type endopeptidase activity"/>
    <property type="evidence" value="ECO:0007669"/>
    <property type="project" value="InterPro"/>
</dbReference>
<protein>
    <submittedName>
        <fullName evidence="3">Type IV peptidase</fullName>
    </submittedName>
</protein>
<feature type="transmembrane region" description="Helical" evidence="1">
    <location>
        <begin position="132"/>
        <end position="149"/>
    </location>
</feature>
<accession>A0A2N5N1W6</accession>
<dbReference type="Pfam" id="PF01478">
    <property type="entry name" value="Peptidase_A24"/>
    <property type="match status" value="1"/>
</dbReference>
<evidence type="ECO:0000313" key="3">
    <source>
        <dbReference type="EMBL" id="PLT44315.1"/>
    </source>
</evidence>
<keyword evidence="4" id="KW-1185">Reference proteome</keyword>
<evidence type="ECO:0000259" key="2">
    <source>
        <dbReference type="Pfam" id="PF01478"/>
    </source>
</evidence>
<dbReference type="EMBL" id="NFEZ01000004">
    <property type="protein sequence ID" value="PLT44315.1"/>
    <property type="molecule type" value="Genomic_DNA"/>
</dbReference>
<organism evidence="3 4">
    <name type="scientific">Paenibacillus pasadenensis</name>
    <dbReference type="NCBI Taxonomy" id="217090"/>
    <lineage>
        <taxon>Bacteria</taxon>
        <taxon>Bacillati</taxon>
        <taxon>Bacillota</taxon>
        <taxon>Bacilli</taxon>
        <taxon>Bacillales</taxon>
        <taxon>Paenibacillaceae</taxon>
        <taxon>Paenibacillus</taxon>
    </lineage>
</organism>